<organism evidence="1 2">
    <name type="scientific">Erwinia phage Loshitsa2</name>
    <dbReference type="NCBI Taxonomy" id="2923254"/>
    <lineage>
        <taxon>Viruses</taxon>
        <taxon>Duplodnaviria</taxon>
        <taxon>Heunggongvirae</taxon>
        <taxon>Uroviricota</taxon>
        <taxon>Caudoviricetes</taxon>
        <taxon>Autographivirales</taxon>
        <taxon>Autoscriptoviridae</taxon>
        <taxon>Slopekvirinae</taxon>
        <taxon>Micantvirus</taxon>
        <taxon>Micantvirus loshitsa2</taxon>
    </lineage>
</organism>
<protein>
    <submittedName>
        <fullName evidence="1">Tail tubular protein B</fullName>
    </submittedName>
</protein>
<dbReference type="Proteomes" id="UP000829102">
    <property type="component" value="Segment"/>
</dbReference>
<reference evidence="1 2" key="1">
    <citation type="journal article" date="2022" name="Arch. Virol.">
        <title>Two novel Erwinia amylovora bacteriophages, Loshitsa2 and Micant, isolated in Belarus.</title>
        <authorList>
            <person name="Besarab N.V."/>
            <person name="Letarov A.V."/>
            <person name="Kulikov E.E."/>
            <person name="Babenko V.V."/>
            <person name="Belalov I.S."/>
            <person name="Lagonenko A.L."/>
            <person name="Golomidova A.K."/>
            <person name="Evtushenkov A.N."/>
        </authorList>
    </citation>
    <scope>NUCLEOTIDE SEQUENCE [LARGE SCALE GENOMIC DNA]</scope>
</reference>
<keyword evidence="2" id="KW-1185">Reference proteome</keyword>
<dbReference type="EMBL" id="OM513680">
    <property type="protein sequence ID" value="UYF11794.1"/>
    <property type="molecule type" value="Genomic_DNA"/>
</dbReference>
<evidence type="ECO:0000313" key="2">
    <source>
        <dbReference type="Proteomes" id="UP000829102"/>
    </source>
</evidence>
<dbReference type="Pfam" id="PF25675">
    <property type="entry name" value="Phage_nozzle"/>
    <property type="match status" value="1"/>
</dbReference>
<proteinExistence type="predicted"/>
<name>A0AAE9P8S8_9CAUD</name>
<gene>
    <name evidence="1" type="ORF">Loshitsa2_00042</name>
</gene>
<evidence type="ECO:0000313" key="1">
    <source>
        <dbReference type="EMBL" id="UYF11794.1"/>
    </source>
</evidence>
<sequence>MASSLEGTYKSLLQGVSQQVPRLRLDGQVSAQDNMLADPVTSIRRRPGTQLLATFNFGAVNDNNLYTQYLERGTDGRNLVINTSTGSWWLLNKDGSAVVKSGTDGYFIASGGTSSIQSTSVGGESFILNIQQAPQTVPSTNKKDPATTGWYFTKVGAFDKDYTLTVQRGGQATVTVVYHTPDATGKDDNGNVTDPDPVAHSSPIYITQMLSEKLTAAGVSNQRQDMYLYITGTADTVVTSTSGASYVGYSGRHNVPLISDLPAVIPSNGDGILTSVGTDANALTWYRWSAASSSWLEDSAYGSPAGISNMPRVLDGDDNMTAPQFEGRLSGDDITNETPTFLDQGIITGMTTYQGRLVLLSGAFLTMSKSGNPYRFYRSTVTDLLNTDRIDIGIGSSQNSVLRRGIQFNRDLVLFGDSVQAVVSGGGNILTPTTAAISLTSEESCVSKIMPMQAGQTVLYPFKRSSRYSGMLELIPSQYTASQYISQDATGHIPEYLAGDIRITAASNVVNMCVFAGSTRPAELYVHEYQWSNEGKQQAAWHRWVMPISVSGIHFAREKLVVFMSTAGQTYVVAIDPREGYDNQTTTELPYLDIYSSVTVTGGKFSVPAQLRPVITAGRKMGLAFATGTAATEEAGISSINTSTWEAMVELGVPDGTYWAGMTFDSTFTPSPPILRDENGKEVGAGHVRLVRMEVAVRNTGKFTTRVVDTRTDVDVTADYTGVFLNSPELVPGYPLIISQANIIIPCRTLADTTDVSYMTSGTHDMNLLDISYLLRYNQRRKRV</sequence>
<accession>A0AAE9P8S8</accession>
<dbReference type="InterPro" id="IPR058003">
    <property type="entry name" value="Phage_gp12"/>
</dbReference>